<feature type="region of interest" description="Disordered" evidence="1">
    <location>
        <begin position="33"/>
        <end position="60"/>
    </location>
</feature>
<name>D9X9I8_STRVT</name>
<sequence>MSLRIRARIDALIAWTDLGSMLDTDPLVLRNSRVTPRLPPPGFSLPWRPARVPSDRDEDP</sequence>
<accession>D9X9I8</accession>
<protein>
    <submittedName>
        <fullName evidence="2">Predicted protein</fullName>
    </submittedName>
</protein>
<dbReference type="EMBL" id="GG657757">
    <property type="protein sequence ID" value="EFL32189.1"/>
    <property type="molecule type" value="Genomic_DNA"/>
</dbReference>
<proteinExistence type="predicted"/>
<evidence type="ECO:0000313" key="2">
    <source>
        <dbReference type="EMBL" id="EFL32189.1"/>
    </source>
</evidence>
<gene>
    <name evidence="2" type="ORF">SSQG_02707</name>
</gene>
<evidence type="ECO:0000256" key="1">
    <source>
        <dbReference type="SAM" id="MobiDB-lite"/>
    </source>
</evidence>
<evidence type="ECO:0000313" key="3">
    <source>
        <dbReference type="Proteomes" id="UP000004184"/>
    </source>
</evidence>
<dbReference type="HOGENOM" id="CLU_2940068_0_0_11"/>
<organism evidence="2 3">
    <name type="scientific">Streptomyces viridochromogenes (strain DSM 40736 / JCM 4977 / BCRC 1201 / Tue 494)</name>
    <dbReference type="NCBI Taxonomy" id="591159"/>
    <lineage>
        <taxon>Bacteria</taxon>
        <taxon>Bacillati</taxon>
        <taxon>Actinomycetota</taxon>
        <taxon>Actinomycetes</taxon>
        <taxon>Kitasatosporales</taxon>
        <taxon>Streptomycetaceae</taxon>
        <taxon>Streptomyces</taxon>
    </lineage>
</organism>
<dbReference type="AlphaFoldDB" id="D9X9I8"/>
<keyword evidence="3" id="KW-1185">Reference proteome</keyword>
<reference evidence="3" key="1">
    <citation type="submission" date="2009-02" db="EMBL/GenBank/DDBJ databases">
        <title>Annotation of Streptomyces viridochromogenes strain DSM 40736.</title>
        <authorList>
            <consortium name="The Broad Institute Genome Sequencing Platform"/>
            <consortium name="Broad Institute Microbial Sequencing Center"/>
            <person name="Fischbach M."/>
            <person name="Godfrey P."/>
            <person name="Ward D."/>
            <person name="Young S."/>
            <person name="Zeng Q."/>
            <person name="Koehrsen M."/>
            <person name="Alvarado L."/>
            <person name="Berlin A.M."/>
            <person name="Bochicchio J."/>
            <person name="Borenstein D."/>
            <person name="Chapman S.B."/>
            <person name="Chen Z."/>
            <person name="Engels R."/>
            <person name="Freedman E."/>
            <person name="Gellesch M."/>
            <person name="Goldberg J."/>
            <person name="Griggs A."/>
            <person name="Gujja S."/>
            <person name="Heilman E.R."/>
            <person name="Heiman D.I."/>
            <person name="Hepburn T.A."/>
            <person name="Howarth C."/>
            <person name="Jen D."/>
            <person name="Larson L."/>
            <person name="Lewis B."/>
            <person name="Mehta T."/>
            <person name="Park D."/>
            <person name="Pearson M."/>
            <person name="Richards J."/>
            <person name="Roberts A."/>
            <person name="Saif S."/>
            <person name="Shea T.D."/>
            <person name="Shenoy N."/>
            <person name="Sisk P."/>
            <person name="Stolte C."/>
            <person name="Sykes S.N."/>
            <person name="Thomson T."/>
            <person name="Walk T."/>
            <person name="White J."/>
            <person name="Yandava C."/>
            <person name="Straight P."/>
            <person name="Clardy J."/>
            <person name="Hung D."/>
            <person name="Kolter R."/>
            <person name="Mekalanos J."/>
            <person name="Walker S."/>
            <person name="Walsh C.T."/>
            <person name="Wieland-Brown L.C."/>
            <person name="Haas B."/>
            <person name="Nusbaum C."/>
            <person name="Birren B."/>
        </authorList>
    </citation>
    <scope>NUCLEOTIDE SEQUENCE [LARGE SCALE GENOMIC DNA]</scope>
    <source>
        <strain evidence="3">DSM 40736 / JCM 4977 / BCRC 1201 / Tue 494</strain>
    </source>
</reference>
<dbReference type="STRING" id="591159.SSQG_02707"/>
<dbReference type="Proteomes" id="UP000004184">
    <property type="component" value="Unassembled WGS sequence"/>
</dbReference>